<feature type="compositionally biased region" description="Low complexity" evidence="1">
    <location>
        <begin position="11"/>
        <end position="21"/>
    </location>
</feature>
<protein>
    <submittedName>
        <fullName evidence="2">Uncharacterized protein</fullName>
    </submittedName>
</protein>
<feature type="region of interest" description="Disordered" evidence="1">
    <location>
        <begin position="1"/>
        <end position="42"/>
    </location>
</feature>
<organism evidence="2 3">
    <name type="scientific">Chelonia mydas</name>
    <name type="common">Green sea-turtle</name>
    <name type="synonym">Chelonia agassizi</name>
    <dbReference type="NCBI Taxonomy" id="8469"/>
    <lineage>
        <taxon>Eukaryota</taxon>
        <taxon>Metazoa</taxon>
        <taxon>Chordata</taxon>
        <taxon>Craniata</taxon>
        <taxon>Vertebrata</taxon>
        <taxon>Euteleostomi</taxon>
        <taxon>Archelosauria</taxon>
        <taxon>Testudinata</taxon>
        <taxon>Testudines</taxon>
        <taxon>Cryptodira</taxon>
        <taxon>Durocryptodira</taxon>
        <taxon>Americhelydia</taxon>
        <taxon>Chelonioidea</taxon>
        <taxon>Cheloniidae</taxon>
        <taxon>Chelonia</taxon>
    </lineage>
</organism>
<feature type="compositionally biased region" description="Polar residues" evidence="1">
    <location>
        <begin position="31"/>
        <end position="42"/>
    </location>
</feature>
<proteinExistence type="predicted"/>
<dbReference type="AlphaFoldDB" id="M7ARM4"/>
<dbReference type="Proteomes" id="UP000031443">
    <property type="component" value="Unassembled WGS sequence"/>
</dbReference>
<evidence type="ECO:0000313" key="3">
    <source>
        <dbReference type="Proteomes" id="UP000031443"/>
    </source>
</evidence>
<sequence length="83" mass="8743">MELQHPPTIPAPAGAALSGPSEDGAFPKGEGSSSSRAPGFSRQQLMRQLPHGRSIRSRLQQLSSVEFCGAALDLRLLSPGVFT</sequence>
<evidence type="ECO:0000256" key="1">
    <source>
        <dbReference type="SAM" id="MobiDB-lite"/>
    </source>
</evidence>
<keyword evidence="3" id="KW-1185">Reference proteome</keyword>
<dbReference type="EMBL" id="KB565896">
    <property type="protein sequence ID" value="EMP27986.1"/>
    <property type="molecule type" value="Genomic_DNA"/>
</dbReference>
<accession>M7ARM4</accession>
<reference evidence="3" key="1">
    <citation type="journal article" date="2013" name="Nat. Genet.">
        <title>The draft genomes of soft-shell turtle and green sea turtle yield insights into the development and evolution of the turtle-specific body plan.</title>
        <authorList>
            <person name="Wang Z."/>
            <person name="Pascual-Anaya J."/>
            <person name="Zadissa A."/>
            <person name="Li W."/>
            <person name="Niimura Y."/>
            <person name="Huang Z."/>
            <person name="Li C."/>
            <person name="White S."/>
            <person name="Xiong Z."/>
            <person name="Fang D."/>
            <person name="Wang B."/>
            <person name="Ming Y."/>
            <person name="Chen Y."/>
            <person name="Zheng Y."/>
            <person name="Kuraku S."/>
            <person name="Pignatelli M."/>
            <person name="Herrero J."/>
            <person name="Beal K."/>
            <person name="Nozawa M."/>
            <person name="Li Q."/>
            <person name="Wang J."/>
            <person name="Zhang H."/>
            <person name="Yu L."/>
            <person name="Shigenobu S."/>
            <person name="Wang J."/>
            <person name="Liu J."/>
            <person name="Flicek P."/>
            <person name="Searle S."/>
            <person name="Wang J."/>
            <person name="Kuratani S."/>
            <person name="Yin Y."/>
            <person name="Aken B."/>
            <person name="Zhang G."/>
            <person name="Irie N."/>
        </authorList>
    </citation>
    <scope>NUCLEOTIDE SEQUENCE [LARGE SCALE GENOMIC DNA]</scope>
</reference>
<gene>
    <name evidence="2" type="ORF">UY3_14963</name>
</gene>
<name>M7ARM4_CHEMY</name>
<evidence type="ECO:0000313" key="2">
    <source>
        <dbReference type="EMBL" id="EMP27986.1"/>
    </source>
</evidence>